<evidence type="ECO:0000256" key="5">
    <source>
        <dbReference type="PROSITE-ProRule" id="PRU00277"/>
    </source>
</evidence>
<dbReference type="FunFam" id="3.10.50.40:FF:000006">
    <property type="entry name" value="Peptidyl-prolyl cis-trans isomerase"/>
    <property type="match status" value="1"/>
</dbReference>
<dbReference type="Proteomes" id="UP000014254">
    <property type="component" value="Unassembled WGS sequence"/>
</dbReference>
<dbReference type="eggNOG" id="KOG0549">
    <property type="taxonomic scope" value="Eukaryota"/>
</dbReference>
<evidence type="ECO:0000313" key="8">
    <source>
        <dbReference type="EMBL" id="EPB84000.1"/>
    </source>
</evidence>
<dbReference type="GO" id="GO:0003755">
    <property type="term" value="F:peptidyl-prolyl cis-trans isomerase activity"/>
    <property type="evidence" value="ECO:0007669"/>
    <property type="project" value="UniProtKB-KW"/>
</dbReference>
<dbReference type="EC" id="5.2.1.8" evidence="2 5"/>
<dbReference type="PANTHER" id="PTHR45779">
    <property type="entry name" value="PEPTIDYLPROLYL ISOMERASE"/>
    <property type="match status" value="1"/>
</dbReference>
<dbReference type="AlphaFoldDB" id="S2JVZ0"/>
<dbReference type="Gene3D" id="3.10.50.40">
    <property type="match status" value="1"/>
</dbReference>
<dbReference type="InParanoid" id="S2JVZ0"/>
<keyword evidence="9" id="KW-1185">Reference proteome</keyword>
<name>S2JVZ0_MUCC1</name>
<dbReference type="PANTHER" id="PTHR45779:SF7">
    <property type="entry name" value="PEPTIDYLPROLYL ISOMERASE"/>
    <property type="match status" value="1"/>
</dbReference>
<keyword evidence="4 5" id="KW-0413">Isomerase</keyword>
<dbReference type="PROSITE" id="PS50059">
    <property type="entry name" value="FKBP_PPIASE"/>
    <property type="match status" value="1"/>
</dbReference>
<dbReference type="SUPFAM" id="SSF54534">
    <property type="entry name" value="FKBP-like"/>
    <property type="match status" value="1"/>
</dbReference>
<feature type="signal peptide" evidence="6">
    <location>
        <begin position="1"/>
        <end position="19"/>
    </location>
</feature>
<gene>
    <name evidence="8" type="ORF">HMPREF1544_09271</name>
</gene>
<evidence type="ECO:0000256" key="4">
    <source>
        <dbReference type="ARBA" id="ARBA00023235"/>
    </source>
</evidence>
<reference evidence="9" key="1">
    <citation type="submission" date="2013-05" db="EMBL/GenBank/DDBJ databases">
        <title>The Genome sequence of Mucor circinelloides f. circinelloides 1006PhL.</title>
        <authorList>
            <consortium name="The Broad Institute Genomics Platform"/>
            <person name="Cuomo C."/>
            <person name="Earl A."/>
            <person name="Findley K."/>
            <person name="Lee S.C."/>
            <person name="Walker B."/>
            <person name="Young S."/>
            <person name="Zeng Q."/>
            <person name="Gargeya S."/>
            <person name="Fitzgerald M."/>
            <person name="Haas B."/>
            <person name="Abouelleil A."/>
            <person name="Allen A.W."/>
            <person name="Alvarado L."/>
            <person name="Arachchi H.M."/>
            <person name="Berlin A.M."/>
            <person name="Chapman S.B."/>
            <person name="Gainer-Dewar J."/>
            <person name="Goldberg J."/>
            <person name="Griggs A."/>
            <person name="Gujja S."/>
            <person name="Hansen M."/>
            <person name="Howarth C."/>
            <person name="Imamovic A."/>
            <person name="Ireland A."/>
            <person name="Larimer J."/>
            <person name="McCowan C."/>
            <person name="Murphy C."/>
            <person name="Pearson M."/>
            <person name="Poon T.W."/>
            <person name="Priest M."/>
            <person name="Roberts A."/>
            <person name="Saif S."/>
            <person name="Shea T."/>
            <person name="Sisk P."/>
            <person name="Sykes S."/>
            <person name="Wortman J."/>
            <person name="Nusbaum C."/>
            <person name="Birren B."/>
        </authorList>
    </citation>
    <scope>NUCLEOTIDE SEQUENCE [LARGE SCALE GENOMIC DNA]</scope>
    <source>
        <strain evidence="9">1006PhL</strain>
    </source>
</reference>
<dbReference type="InterPro" id="IPR046357">
    <property type="entry name" value="PPIase_dom_sf"/>
</dbReference>
<dbReference type="InterPro" id="IPR044609">
    <property type="entry name" value="FKBP2/11"/>
</dbReference>
<evidence type="ECO:0000256" key="6">
    <source>
        <dbReference type="SAM" id="SignalP"/>
    </source>
</evidence>
<dbReference type="Pfam" id="PF00254">
    <property type="entry name" value="FKBP_C"/>
    <property type="match status" value="1"/>
</dbReference>
<feature type="domain" description="PPIase FKBP-type" evidence="7">
    <location>
        <begin position="47"/>
        <end position="136"/>
    </location>
</feature>
<evidence type="ECO:0000256" key="3">
    <source>
        <dbReference type="ARBA" id="ARBA00023110"/>
    </source>
</evidence>
<dbReference type="OrthoDB" id="1902587at2759"/>
<dbReference type="EMBL" id="KE124052">
    <property type="protein sequence ID" value="EPB84000.1"/>
    <property type="molecule type" value="Genomic_DNA"/>
</dbReference>
<keyword evidence="6" id="KW-0732">Signal</keyword>
<dbReference type="OMA" id="CEFKAHK"/>
<evidence type="ECO:0000256" key="2">
    <source>
        <dbReference type="ARBA" id="ARBA00013194"/>
    </source>
</evidence>
<evidence type="ECO:0000256" key="1">
    <source>
        <dbReference type="ARBA" id="ARBA00000971"/>
    </source>
</evidence>
<dbReference type="InterPro" id="IPR001179">
    <property type="entry name" value="PPIase_FKBP_dom"/>
</dbReference>
<dbReference type="STRING" id="1220926.S2JVZ0"/>
<dbReference type="GO" id="GO:0005783">
    <property type="term" value="C:endoplasmic reticulum"/>
    <property type="evidence" value="ECO:0007669"/>
    <property type="project" value="TreeGrafter"/>
</dbReference>
<keyword evidence="3 5" id="KW-0697">Rotamase</keyword>
<protein>
    <recommendedName>
        <fullName evidence="2 5">peptidylprolyl isomerase</fullName>
        <ecNumber evidence="2 5">5.2.1.8</ecNumber>
    </recommendedName>
</protein>
<dbReference type="VEuPathDB" id="FungiDB:HMPREF1544_09271"/>
<organism evidence="8 9">
    <name type="scientific">Mucor circinelloides f. circinelloides (strain 1006PhL)</name>
    <name type="common">Mucormycosis agent</name>
    <name type="synonym">Calyptromyces circinelloides</name>
    <dbReference type="NCBI Taxonomy" id="1220926"/>
    <lineage>
        <taxon>Eukaryota</taxon>
        <taxon>Fungi</taxon>
        <taxon>Fungi incertae sedis</taxon>
        <taxon>Mucoromycota</taxon>
        <taxon>Mucoromycotina</taxon>
        <taxon>Mucoromycetes</taxon>
        <taxon>Mucorales</taxon>
        <taxon>Mucorineae</taxon>
        <taxon>Mucoraceae</taxon>
        <taxon>Mucor</taxon>
    </lineage>
</organism>
<proteinExistence type="predicted"/>
<accession>S2JVZ0</accession>
<evidence type="ECO:0000313" key="9">
    <source>
        <dbReference type="Proteomes" id="UP000014254"/>
    </source>
</evidence>
<sequence>MRVLNSFFLAVGFIASAMALKEPPTELQVGIRKRIPAEKCLVKSNNGDSLSMHYTGTLFDTGVKFDSSLDRNEPFVFKLGMGQVIQGWDQGLLNMCIGEKRKLVIPPSMGYGDRGAGGVIPPGATLVFEVELLDIKKPVIKPFTGGDEDNEQLIS</sequence>
<comment type="catalytic activity">
    <reaction evidence="1 5">
        <text>[protein]-peptidylproline (omega=180) = [protein]-peptidylproline (omega=0)</text>
        <dbReference type="Rhea" id="RHEA:16237"/>
        <dbReference type="Rhea" id="RHEA-COMP:10747"/>
        <dbReference type="Rhea" id="RHEA-COMP:10748"/>
        <dbReference type="ChEBI" id="CHEBI:83833"/>
        <dbReference type="ChEBI" id="CHEBI:83834"/>
        <dbReference type="EC" id="5.2.1.8"/>
    </reaction>
</comment>
<feature type="chain" id="PRO_5004497573" description="peptidylprolyl isomerase" evidence="6">
    <location>
        <begin position="20"/>
        <end position="155"/>
    </location>
</feature>
<evidence type="ECO:0000259" key="7">
    <source>
        <dbReference type="PROSITE" id="PS50059"/>
    </source>
</evidence>